<reference evidence="2 3" key="1">
    <citation type="journal article" date="2012" name="J. Bacteriol.">
        <title>Genome Sequence of the Fish Pathogen Flavobacterium columnare ATCC 49512.</title>
        <authorList>
            <person name="Tekedar H.C."/>
            <person name="Karsi A."/>
            <person name="Gillaspy A.F."/>
            <person name="Dyer D.W."/>
            <person name="Benton N.R."/>
            <person name="Zaitshik J."/>
            <person name="Vamenta S."/>
            <person name="Banes M.M."/>
            <person name="Gulsoy N."/>
            <person name="Aboko-Cole M."/>
            <person name="Waldbieser G.C."/>
            <person name="Lawrence M.L."/>
        </authorList>
    </citation>
    <scope>NUCLEOTIDE SEQUENCE [LARGE SCALE GENOMIC DNA]</scope>
    <source>
        <strain evidence="3">ATCC 49512 / CIP 103533 / TG 44/87</strain>
    </source>
</reference>
<evidence type="ECO:0000256" key="1">
    <source>
        <dbReference type="SAM" id="SignalP"/>
    </source>
</evidence>
<dbReference type="eggNOG" id="ENOG5032UQA">
    <property type="taxonomic scope" value="Bacteria"/>
</dbReference>
<dbReference type="EMBL" id="CP003222">
    <property type="protein sequence ID" value="AEW86643.1"/>
    <property type="molecule type" value="Genomic_DNA"/>
</dbReference>
<proteinExistence type="predicted"/>
<dbReference type="KEGG" id="fco:FCOL_09170"/>
<dbReference type="AlphaFoldDB" id="G8XAH2"/>
<keyword evidence="3" id="KW-1185">Reference proteome</keyword>
<organism evidence="2 3">
    <name type="scientific">Flavobacterium columnare (strain ATCC 49512 / CIP 103533 / TG 44/87)</name>
    <dbReference type="NCBI Taxonomy" id="1041826"/>
    <lineage>
        <taxon>Bacteria</taxon>
        <taxon>Pseudomonadati</taxon>
        <taxon>Bacteroidota</taxon>
        <taxon>Flavobacteriia</taxon>
        <taxon>Flavobacteriales</taxon>
        <taxon>Flavobacteriaceae</taxon>
        <taxon>Flavobacterium</taxon>
    </lineage>
</organism>
<gene>
    <name evidence="2" type="ordered locus">FCOL_09170</name>
</gene>
<feature type="chain" id="PRO_5003518754" evidence="1">
    <location>
        <begin position="26"/>
        <end position="197"/>
    </location>
</feature>
<keyword evidence="1" id="KW-0732">Signal</keyword>
<dbReference type="HOGENOM" id="CLU_1425476_0_0_10"/>
<sequence length="197" mass="22380">MGSKKQTMKKLFLLATLWITNSFQAQVTTVVSAFTQNLTKNDLPFQGDRKMFATGINDTRTENVLVVSKNKSGAANDELFIEKFTKTPDGYTKSFSTVFTHPVNKSLAFVNNRMMYSDADKDGNAEMLLVVDENEAGPESPLQKVWGVLVYKNVVYKLWVTAEDNFTETKYDADFETLPEKIKKDFLAFWEKLDKAN</sequence>
<dbReference type="STRING" id="1041826.FCOL_09170"/>
<protein>
    <submittedName>
        <fullName evidence="2">Uncharacterized protein</fullName>
    </submittedName>
</protein>
<feature type="signal peptide" evidence="1">
    <location>
        <begin position="1"/>
        <end position="25"/>
    </location>
</feature>
<accession>G8XAH2</accession>
<evidence type="ECO:0000313" key="3">
    <source>
        <dbReference type="Proteomes" id="UP000005638"/>
    </source>
</evidence>
<dbReference type="Proteomes" id="UP000005638">
    <property type="component" value="Chromosome"/>
</dbReference>
<name>G8XAH2_FLACA</name>
<evidence type="ECO:0000313" key="2">
    <source>
        <dbReference type="EMBL" id="AEW86643.1"/>
    </source>
</evidence>